<evidence type="ECO:0000313" key="20">
    <source>
        <dbReference type="EMBL" id="KAF9784372.1"/>
    </source>
</evidence>
<proteinExistence type="inferred from homology"/>
<dbReference type="PANTHER" id="PTHR47175">
    <property type="entry name" value="LIPASE ATG15-RELATED"/>
    <property type="match status" value="1"/>
</dbReference>
<evidence type="ECO:0000256" key="1">
    <source>
        <dbReference type="ARBA" id="ARBA00001024"/>
    </source>
</evidence>
<dbReference type="EMBL" id="WIUZ02000008">
    <property type="protein sequence ID" value="KAF9784372.1"/>
    <property type="molecule type" value="Genomic_DNA"/>
</dbReference>
<reference evidence="20" key="2">
    <citation type="submission" date="2020-11" db="EMBL/GenBank/DDBJ databases">
        <authorList>
            <consortium name="DOE Joint Genome Institute"/>
            <person name="Kuo A."/>
            <person name="Miyauchi S."/>
            <person name="Kiss E."/>
            <person name="Drula E."/>
            <person name="Kohler A."/>
            <person name="Sanchez-Garcia M."/>
            <person name="Andreopoulos B."/>
            <person name="Barry K.W."/>
            <person name="Bonito G."/>
            <person name="Buee M."/>
            <person name="Carver A."/>
            <person name="Chen C."/>
            <person name="Cichocki N."/>
            <person name="Clum A."/>
            <person name="Culley D."/>
            <person name="Crous P.W."/>
            <person name="Fauchery L."/>
            <person name="Girlanda M."/>
            <person name="Hayes R."/>
            <person name="Keri Z."/>
            <person name="Labutti K."/>
            <person name="Lipzen A."/>
            <person name="Lombard V."/>
            <person name="Magnuson J."/>
            <person name="Maillard F."/>
            <person name="Morin E."/>
            <person name="Murat C."/>
            <person name="Nolan M."/>
            <person name="Ohm R."/>
            <person name="Pangilinan J."/>
            <person name="Pereira M."/>
            <person name="Perotto S."/>
            <person name="Peter M."/>
            <person name="Riley R."/>
            <person name="Sitrit Y."/>
            <person name="Stielow B."/>
            <person name="Szollosi G."/>
            <person name="Zifcakova L."/>
            <person name="Stursova M."/>
            <person name="Spatafora J.W."/>
            <person name="Tedersoo L."/>
            <person name="Vaario L.-M."/>
            <person name="Yamada A."/>
            <person name="Yan M."/>
            <person name="Wang P."/>
            <person name="Xu J."/>
            <person name="Bruns T."/>
            <person name="Baldrian P."/>
            <person name="Vilgalys R."/>
            <person name="Henrissat B."/>
            <person name="Grigoriev I.V."/>
            <person name="Hibbett D."/>
            <person name="Nagy L.G."/>
            <person name="Martin F.M."/>
        </authorList>
    </citation>
    <scope>NUCLEOTIDE SEQUENCE</scope>
    <source>
        <strain evidence="20">UH-Tt-Lm1</strain>
    </source>
</reference>
<keyword evidence="7" id="KW-0812">Transmembrane</keyword>
<dbReference type="GO" id="GO:0006660">
    <property type="term" value="P:phosphatidylserine catabolic process"/>
    <property type="evidence" value="ECO:0007669"/>
    <property type="project" value="TreeGrafter"/>
</dbReference>
<dbReference type="GO" id="GO:0005775">
    <property type="term" value="C:vacuolar lumen"/>
    <property type="evidence" value="ECO:0007669"/>
    <property type="project" value="TreeGrafter"/>
</dbReference>
<keyword evidence="15" id="KW-0472">Membrane</keyword>
<organism evidence="20 21">
    <name type="scientific">Thelephora terrestris</name>
    <dbReference type="NCBI Taxonomy" id="56493"/>
    <lineage>
        <taxon>Eukaryota</taxon>
        <taxon>Fungi</taxon>
        <taxon>Dikarya</taxon>
        <taxon>Basidiomycota</taxon>
        <taxon>Agaricomycotina</taxon>
        <taxon>Agaricomycetes</taxon>
        <taxon>Thelephorales</taxon>
        <taxon>Thelephoraceae</taxon>
        <taxon>Thelephora</taxon>
    </lineage>
</organism>
<accession>A0A9P6L633</accession>
<comment type="caution">
    <text evidence="20">The sequence shown here is derived from an EMBL/GenBank/DDBJ whole genome shotgun (WGS) entry which is preliminary data.</text>
</comment>
<evidence type="ECO:0000256" key="18">
    <source>
        <dbReference type="ARBA" id="ARBA00029828"/>
    </source>
</evidence>
<comment type="subcellular location">
    <subcellularLocation>
        <location evidence="3">Endosome</location>
        <location evidence="3">Multivesicular body membrane</location>
        <topology evidence="3">Single-pass type II membrane protein</topology>
    </subcellularLocation>
    <subcellularLocation>
        <location evidence="2">Prevacuolar compartment membrane</location>
        <topology evidence="2">Single-pass type II membrane protein</topology>
    </subcellularLocation>
</comment>
<evidence type="ECO:0000256" key="4">
    <source>
        <dbReference type="ARBA" id="ARBA00010701"/>
    </source>
</evidence>
<keyword evidence="16" id="KW-0325">Glycoprotein</keyword>
<reference evidence="20" key="1">
    <citation type="journal article" date="2020" name="Nat. Commun.">
        <title>Large-scale genome sequencing of mycorrhizal fungi provides insights into the early evolution of symbiotic traits.</title>
        <authorList>
            <person name="Miyauchi S."/>
            <person name="Kiss E."/>
            <person name="Kuo A."/>
            <person name="Drula E."/>
            <person name="Kohler A."/>
            <person name="Sanchez-Garcia M."/>
            <person name="Morin E."/>
            <person name="Andreopoulos B."/>
            <person name="Barry K.W."/>
            <person name="Bonito G."/>
            <person name="Buee M."/>
            <person name="Carver A."/>
            <person name="Chen C."/>
            <person name="Cichocki N."/>
            <person name="Clum A."/>
            <person name="Culley D."/>
            <person name="Crous P.W."/>
            <person name="Fauchery L."/>
            <person name="Girlanda M."/>
            <person name="Hayes R.D."/>
            <person name="Keri Z."/>
            <person name="LaButti K."/>
            <person name="Lipzen A."/>
            <person name="Lombard V."/>
            <person name="Magnuson J."/>
            <person name="Maillard F."/>
            <person name="Murat C."/>
            <person name="Nolan M."/>
            <person name="Ohm R.A."/>
            <person name="Pangilinan J."/>
            <person name="Pereira M.F."/>
            <person name="Perotto S."/>
            <person name="Peter M."/>
            <person name="Pfister S."/>
            <person name="Riley R."/>
            <person name="Sitrit Y."/>
            <person name="Stielow J.B."/>
            <person name="Szollosi G."/>
            <person name="Zifcakova L."/>
            <person name="Stursova M."/>
            <person name="Spatafora J.W."/>
            <person name="Tedersoo L."/>
            <person name="Vaario L.M."/>
            <person name="Yamada A."/>
            <person name="Yan M."/>
            <person name="Wang P."/>
            <person name="Xu J."/>
            <person name="Bruns T."/>
            <person name="Baldrian P."/>
            <person name="Vilgalys R."/>
            <person name="Dunand C."/>
            <person name="Henrissat B."/>
            <person name="Grigoriev I.V."/>
            <person name="Hibbett D."/>
            <person name="Nagy L.G."/>
            <person name="Martin F.M."/>
        </authorList>
    </citation>
    <scope>NUCLEOTIDE SEQUENCE</scope>
    <source>
        <strain evidence="20">UH-Tt-Lm1</strain>
    </source>
</reference>
<dbReference type="GO" id="GO:0032585">
    <property type="term" value="C:multivesicular body membrane"/>
    <property type="evidence" value="ECO:0007669"/>
    <property type="project" value="UniProtKB-SubCell"/>
</dbReference>
<dbReference type="EC" id="3.1.1.3" evidence="6"/>
<evidence type="ECO:0000256" key="3">
    <source>
        <dbReference type="ARBA" id="ARBA00004343"/>
    </source>
</evidence>
<dbReference type="Proteomes" id="UP000736335">
    <property type="component" value="Unassembled WGS sequence"/>
</dbReference>
<dbReference type="InterPro" id="IPR002921">
    <property type="entry name" value="Fungal_lipase-type"/>
</dbReference>
<keyword evidence="9 20" id="KW-0378">Hydrolase</keyword>
<comment type="function">
    <text evidence="17">Lipase which is essential for lysis of subvacuolar cytoplasm to vacuole targeted bodies and intravacuolar autophagic bodies. Involved in the lysis of intravacuolar multivesicular body (MVB) vesicles. The intravacuolar membrane disintegration by ATG15 is critical to life span extension.</text>
</comment>
<feature type="domain" description="Fungal lipase-type" evidence="19">
    <location>
        <begin position="238"/>
        <end position="265"/>
    </location>
</feature>
<keyword evidence="14" id="KW-0443">Lipid metabolism</keyword>
<evidence type="ECO:0000313" key="21">
    <source>
        <dbReference type="Proteomes" id="UP000736335"/>
    </source>
</evidence>
<keyword evidence="13" id="KW-0072">Autophagy</keyword>
<evidence type="ECO:0000256" key="10">
    <source>
        <dbReference type="ARBA" id="ARBA00022963"/>
    </source>
</evidence>
<evidence type="ECO:0000256" key="14">
    <source>
        <dbReference type="ARBA" id="ARBA00023098"/>
    </source>
</evidence>
<evidence type="ECO:0000256" key="9">
    <source>
        <dbReference type="ARBA" id="ARBA00022801"/>
    </source>
</evidence>
<dbReference type="PANTHER" id="PTHR47175:SF2">
    <property type="entry name" value="LIPASE ATG15-RELATED"/>
    <property type="match status" value="1"/>
</dbReference>
<gene>
    <name evidence="20" type="ORF">BJ322DRAFT_1064450</name>
</gene>
<evidence type="ECO:0000259" key="19">
    <source>
        <dbReference type="Pfam" id="PF01764"/>
    </source>
</evidence>
<dbReference type="GO" id="GO:0004620">
    <property type="term" value="F:phospholipase activity"/>
    <property type="evidence" value="ECO:0007669"/>
    <property type="project" value="TreeGrafter"/>
</dbReference>
<evidence type="ECO:0000256" key="11">
    <source>
        <dbReference type="ARBA" id="ARBA00022968"/>
    </source>
</evidence>
<keyword evidence="11" id="KW-0735">Signal-anchor</keyword>
<evidence type="ECO:0000256" key="17">
    <source>
        <dbReference type="ARBA" id="ARBA00024663"/>
    </source>
</evidence>
<evidence type="ECO:0000256" key="7">
    <source>
        <dbReference type="ARBA" id="ARBA00022692"/>
    </source>
</evidence>
<dbReference type="Pfam" id="PF01764">
    <property type="entry name" value="Lipase_3"/>
    <property type="match status" value="1"/>
</dbReference>
<dbReference type="CDD" id="cd00519">
    <property type="entry name" value="Lipase_3"/>
    <property type="match status" value="1"/>
</dbReference>
<keyword evidence="10" id="KW-0442">Lipid degradation</keyword>
<dbReference type="AlphaFoldDB" id="A0A9P6L633"/>
<keyword evidence="12" id="KW-1133">Transmembrane helix</keyword>
<comment type="subunit">
    <text evidence="5">Binds to both phosphatidylinositol (PI) and phosphatidylinositol 3,5-bisphosphate (PIP2).</text>
</comment>
<dbReference type="GO" id="GO:0046461">
    <property type="term" value="P:neutral lipid catabolic process"/>
    <property type="evidence" value="ECO:0007669"/>
    <property type="project" value="TreeGrafter"/>
</dbReference>
<dbReference type="GO" id="GO:0034496">
    <property type="term" value="P:multivesicular body membrane disassembly"/>
    <property type="evidence" value="ECO:0007669"/>
    <property type="project" value="TreeGrafter"/>
</dbReference>
<evidence type="ECO:0000256" key="15">
    <source>
        <dbReference type="ARBA" id="ARBA00023136"/>
    </source>
</evidence>
<evidence type="ECO:0000256" key="6">
    <source>
        <dbReference type="ARBA" id="ARBA00013279"/>
    </source>
</evidence>
<comment type="similarity">
    <text evidence="4">Belongs to the AB hydrolase superfamily. Lipase family.</text>
</comment>
<comment type="catalytic activity">
    <reaction evidence="1">
        <text>a triacylglycerol + H2O = a diacylglycerol + a fatty acid + H(+)</text>
        <dbReference type="Rhea" id="RHEA:12044"/>
        <dbReference type="ChEBI" id="CHEBI:15377"/>
        <dbReference type="ChEBI" id="CHEBI:15378"/>
        <dbReference type="ChEBI" id="CHEBI:17855"/>
        <dbReference type="ChEBI" id="CHEBI:18035"/>
        <dbReference type="ChEBI" id="CHEBI:28868"/>
        <dbReference type="EC" id="3.1.1.3"/>
    </reaction>
</comment>
<evidence type="ECO:0000256" key="13">
    <source>
        <dbReference type="ARBA" id="ARBA00023006"/>
    </source>
</evidence>
<dbReference type="GO" id="GO:0034727">
    <property type="term" value="P:piecemeal microautophagy of the nucleus"/>
    <property type="evidence" value="ECO:0007669"/>
    <property type="project" value="TreeGrafter"/>
</dbReference>
<dbReference type="OrthoDB" id="58570at2759"/>
<dbReference type="InterPro" id="IPR050805">
    <property type="entry name" value="ATG15_Lipase"/>
</dbReference>
<name>A0A9P6L633_9AGAM</name>
<evidence type="ECO:0000256" key="12">
    <source>
        <dbReference type="ARBA" id="ARBA00022989"/>
    </source>
</evidence>
<dbReference type="SUPFAM" id="SSF53474">
    <property type="entry name" value="alpha/beta-Hydrolases"/>
    <property type="match status" value="1"/>
</dbReference>
<dbReference type="GO" id="GO:0004806">
    <property type="term" value="F:triacylglycerol lipase activity"/>
    <property type="evidence" value="ECO:0007669"/>
    <property type="project" value="UniProtKB-EC"/>
</dbReference>
<dbReference type="Gene3D" id="3.40.50.1820">
    <property type="entry name" value="alpha/beta hydrolase"/>
    <property type="match status" value="1"/>
</dbReference>
<evidence type="ECO:0000256" key="2">
    <source>
        <dbReference type="ARBA" id="ARBA00004270"/>
    </source>
</evidence>
<dbReference type="InterPro" id="IPR029058">
    <property type="entry name" value="AB_hydrolase_fold"/>
</dbReference>
<keyword evidence="8" id="KW-0967">Endosome</keyword>
<evidence type="ECO:0000256" key="5">
    <source>
        <dbReference type="ARBA" id="ARBA00011137"/>
    </source>
</evidence>
<evidence type="ECO:0000256" key="8">
    <source>
        <dbReference type="ARBA" id="ARBA00022753"/>
    </source>
</evidence>
<evidence type="ECO:0000256" key="16">
    <source>
        <dbReference type="ARBA" id="ARBA00023180"/>
    </source>
</evidence>
<sequence>MFYGLLPSALQFLITSYLWKEQYTPSPDNSLTFELRHEHAVTNGSLLVFSDVPKFRRLSGEDDRLQYSVKTKVTQSHVFTQFLNSWDEVEVPGPNVTDRETLHALAMMTNNAYHDGSDKKGWYDLGPDWNSSYPFGWEPDADGFRGHVFVSTDNSTVVVAIKGTSAFWLVGDGGPTVKKDKLNDNLLFSCCCAKVGPTWTPVCDCHSGGYTCDQGCLERSLVQDSLFYPVGVNLYNNVSYLYPDANIWMIGHSLGGSLASLVGVTFGAPVVAFEAPGEKMAAARLHINLPPTTQHVTHIYNTGDPIPMGVCNGVSSTCAIGGYALESKCHLGNVVLYDTVTKLKWSVAIGNHGIRTVVDLLSKDFDPENNVSVPFAEPQKDCVDCFDWEFKE</sequence>
<protein>
    <recommendedName>
        <fullName evidence="6">triacylglycerol lipase</fullName>
        <ecNumber evidence="6">3.1.1.3</ecNumber>
    </recommendedName>
    <alternativeName>
        <fullName evidence="18">Autophagy-related protein 15</fullName>
    </alternativeName>
</protein>
<keyword evidence="21" id="KW-1185">Reference proteome</keyword>